<dbReference type="PANTHER" id="PTHR43233">
    <property type="entry name" value="FAMILY N-ACETYLTRANSFERASE, PUTATIVE (AFU_ORTHOLOGUE AFUA_6G03350)-RELATED"/>
    <property type="match status" value="1"/>
</dbReference>
<dbReference type="GO" id="GO:0016747">
    <property type="term" value="F:acyltransferase activity, transferring groups other than amino-acyl groups"/>
    <property type="evidence" value="ECO:0007669"/>
    <property type="project" value="InterPro"/>
</dbReference>
<dbReference type="AlphaFoldDB" id="A0A165FV16"/>
<keyword evidence="3" id="KW-1185">Reference proteome</keyword>
<feature type="domain" description="N-acetyltransferase" evidence="1">
    <location>
        <begin position="32"/>
        <end position="176"/>
    </location>
</feature>
<accession>A0A165FV16</accession>
<evidence type="ECO:0000313" key="3">
    <source>
        <dbReference type="Proteomes" id="UP000076842"/>
    </source>
</evidence>
<dbReference type="InterPro" id="IPR016181">
    <property type="entry name" value="Acyl_CoA_acyltransferase"/>
</dbReference>
<dbReference type="Gene3D" id="3.40.630.30">
    <property type="match status" value="1"/>
</dbReference>
<dbReference type="PROSITE" id="PS51186">
    <property type="entry name" value="GNAT"/>
    <property type="match status" value="1"/>
</dbReference>
<proteinExistence type="predicted"/>
<evidence type="ECO:0000259" key="1">
    <source>
        <dbReference type="PROSITE" id="PS51186"/>
    </source>
</evidence>
<protein>
    <recommendedName>
        <fullName evidence="1">N-acetyltransferase domain-containing protein</fullName>
    </recommendedName>
</protein>
<dbReference type="UniPathway" id="UPA00113">
    <property type="reaction ID" value="UER00529"/>
</dbReference>
<dbReference type="InterPro" id="IPR000182">
    <property type="entry name" value="GNAT_dom"/>
</dbReference>
<dbReference type="Pfam" id="PF00583">
    <property type="entry name" value="Acetyltransf_1"/>
    <property type="match status" value="1"/>
</dbReference>
<dbReference type="SUPFAM" id="SSF55729">
    <property type="entry name" value="Acyl-CoA N-acyltransferases (Nat)"/>
    <property type="match status" value="1"/>
</dbReference>
<dbReference type="OrthoDB" id="2744543at2759"/>
<dbReference type="PANTHER" id="PTHR43233:SF1">
    <property type="entry name" value="FAMILY N-ACETYLTRANSFERASE, PUTATIVE (AFU_ORTHOLOGUE AFUA_6G03350)-RELATED"/>
    <property type="match status" value="1"/>
</dbReference>
<dbReference type="InParanoid" id="A0A165FV16"/>
<dbReference type="InterPro" id="IPR053144">
    <property type="entry name" value="Acetyltransferase_Butenolide"/>
</dbReference>
<gene>
    <name evidence="2" type="ORF">CALCODRAFT_496358</name>
</gene>
<organism evidence="2 3">
    <name type="scientific">Calocera cornea HHB12733</name>
    <dbReference type="NCBI Taxonomy" id="1353952"/>
    <lineage>
        <taxon>Eukaryota</taxon>
        <taxon>Fungi</taxon>
        <taxon>Dikarya</taxon>
        <taxon>Basidiomycota</taxon>
        <taxon>Agaricomycotina</taxon>
        <taxon>Dacrymycetes</taxon>
        <taxon>Dacrymycetales</taxon>
        <taxon>Dacrymycetaceae</taxon>
        <taxon>Calocera</taxon>
    </lineage>
</organism>
<dbReference type="GO" id="GO:0006048">
    <property type="term" value="P:UDP-N-acetylglucosamine biosynthetic process"/>
    <property type="evidence" value="ECO:0007669"/>
    <property type="project" value="UniProtKB-UniPathway"/>
</dbReference>
<reference evidence="2 3" key="1">
    <citation type="journal article" date="2016" name="Mol. Biol. Evol.">
        <title>Comparative Genomics of Early-Diverging Mushroom-Forming Fungi Provides Insights into the Origins of Lignocellulose Decay Capabilities.</title>
        <authorList>
            <person name="Nagy L.G."/>
            <person name="Riley R."/>
            <person name="Tritt A."/>
            <person name="Adam C."/>
            <person name="Daum C."/>
            <person name="Floudas D."/>
            <person name="Sun H."/>
            <person name="Yadav J.S."/>
            <person name="Pangilinan J."/>
            <person name="Larsson K.H."/>
            <person name="Matsuura K."/>
            <person name="Barry K."/>
            <person name="Labutti K."/>
            <person name="Kuo R."/>
            <person name="Ohm R.A."/>
            <person name="Bhattacharya S.S."/>
            <person name="Shirouzu T."/>
            <person name="Yoshinaga Y."/>
            <person name="Martin F.M."/>
            <person name="Grigoriev I.V."/>
            <person name="Hibbett D.S."/>
        </authorList>
    </citation>
    <scope>NUCLEOTIDE SEQUENCE [LARGE SCALE GENOMIC DNA]</scope>
    <source>
        <strain evidence="2 3">HHB12733</strain>
    </source>
</reference>
<dbReference type="STRING" id="1353952.A0A165FV16"/>
<evidence type="ECO:0000313" key="2">
    <source>
        <dbReference type="EMBL" id="KZT57235.1"/>
    </source>
</evidence>
<sequence length="180" mass="19860">MSSSALSFPDYTYSVSYALPTTATFRHLRREVRMMDKTPEACAIGLPRSIFCVLVLGDPTSNTTNYASTGPVVEGEDQPDPRVVGMGRLIGDGALSMQIVDVIVLPLHQKRGLGKLIMRELTRWVEENMPKCTYLSMMADGESRRLYAQYGFIETASYGTVGMSYHPAVPESVRKAAGER</sequence>
<dbReference type="Proteomes" id="UP000076842">
    <property type="component" value="Unassembled WGS sequence"/>
</dbReference>
<dbReference type="CDD" id="cd04301">
    <property type="entry name" value="NAT_SF"/>
    <property type="match status" value="1"/>
</dbReference>
<dbReference type="EMBL" id="KV423966">
    <property type="protein sequence ID" value="KZT57235.1"/>
    <property type="molecule type" value="Genomic_DNA"/>
</dbReference>
<name>A0A165FV16_9BASI</name>